<organism evidence="1 2">
    <name type="scientific">Ixodes persulcatus</name>
    <name type="common">Taiga tick</name>
    <dbReference type="NCBI Taxonomy" id="34615"/>
    <lineage>
        <taxon>Eukaryota</taxon>
        <taxon>Metazoa</taxon>
        <taxon>Ecdysozoa</taxon>
        <taxon>Arthropoda</taxon>
        <taxon>Chelicerata</taxon>
        <taxon>Arachnida</taxon>
        <taxon>Acari</taxon>
        <taxon>Parasitiformes</taxon>
        <taxon>Ixodida</taxon>
        <taxon>Ixodoidea</taxon>
        <taxon>Ixodidae</taxon>
        <taxon>Ixodinae</taxon>
        <taxon>Ixodes</taxon>
    </lineage>
</organism>
<accession>A0AC60P1N2</accession>
<sequence length="52" mass="5776">MVPPTEVTLKTSLEAGAVGRLLDCVITVCSVYFTPEYQLQYDELDDLISQLP</sequence>
<proteinExistence type="predicted"/>
<gene>
    <name evidence="1" type="ORF">HPB47_009538</name>
</gene>
<evidence type="ECO:0000313" key="2">
    <source>
        <dbReference type="Proteomes" id="UP000805193"/>
    </source>
</evidence>
<protein>
    <submittedName>
        <fullName evidence="1">Uncharacterized protein</fullName>
    </submittedName>
</protein>
<name>A0AC60P1N2_IXOPE</name>
<keyword evidence="2" id="KW-1185">Reference proteome</keyword>
<dbReference type="Proteomes" id="UP000805193">
    <property type="component" value="Unassembled WGS sequence"/>
</dbReference>
<dbReference type="EMBL" id="JABSTQ010011273">
    <property type="protein sequence ID" value="KAG0413314.1"/>
    <property type="molecule type" value="Genomic_DNA"/>
</dbReference>
<feature type="non-terminal residue" evidence="1">
    <location>
        <position position="52"/>
    </location>
</feature>
<reference evidence="1 2" key="1">
    <citation type="journal article" date="2020" name="Cell">
        <title>Large-Scale Comparative Analyses of Tick Genomes Elucidate Their Genetic Diversity and Vector Capacities.</title>
        <authorList>
            <consortium name="Tick Genome and Microbiome Consortium (TIGMIC)"/>
            <person name="Jia N."/>
            <person name="Wang J."/>
            <person name="Shi W."/>
            <person name="Du L."/>
            <person name="Sun Y."/>
            <person name="Zhan W."/>
            <person name="Jiang J.F."/>
            <person name="Wang Q."/>
            <person name="Zhang B."/>
            <person name="Ji P."/>
            <person name="Bell-Sakyi L."/>
            <person name="Cui X.M."/>
            <person name="Yuan T.T."/>
            <person name="Jiang B.G."/>
            <person name="Yang W.F."/>
            <person name="Lam T.T."/>
            <person name="Chang Q.C."/>
            <person name="Ding S.J."/>
            <person name="Wang X.J."/>
            <person name="Zhu J.G."/>
            <person name="Ruan X.D."/>
            <person name="Zhao L."/>
            <person name="Wei J.T."/>
            <person name="Ye R.Z."/>
            <person name="Que T.C."/>
            <person name="Du C.H."/>
            <person name="Zhou Y.H."/>
            <person name="Cheng J.X."/>
            <person name="Dai P.F."/>
            <person name="Guo W.B."/>
            <person name="Han X.H."/>
            <person name="Huang E.J."/>
            <person name="Li L.F."/>
            <person name="Wei W."/>
            <person name="Gao Y.C."/>
            <person name="Liu J.Z."/>
            <person name="Shao H.Z."/>
            <person name="Wang X."/>
            <person name="Wang C.C."/>
            <person name="Yang T.C."/>
            <person name="Huo Q.B."/>
            <person name="Li W."/>
            <person name="Chen H.Y."/>
            <person name="Chen S.E."/>
            <person name="Zhou L.G."/>
            <person name="Ni X.B."/>
            <person name="Tian J.H."/>
            <person name="Sheng Y."/>
            <person name="Liu T."/>
            <person name="Pan Y.S."/>
            <person name="Xia L.Y."/>
            <person name="Li J."/>
            <person name="Zhao F."/>
            <person name="Cao W.C."/>
        </authorList>
    </citation>
    <scope>NUCLEOTIDE SEQUENCE [LARGE SCALE GENOMIC DNA]</scope>
    <source>
        <strain evidence="1">Iper-2018</strain>
    </source>
</reference>
<evidence type="ECO:0000313" key="1">
    <source>
        <dbReference type="EMBL" id="KAG0413314.1"/>
    </source>
</evidence>
<comment type="caution">
    <text evidence="1">The sequence shown here is derived from an EMBL/GenBank/DDBJ whole genome shotgun (WGS) entry which is preliminary data.</text>
</comment>